<organism evidence="1 2">
    <name type="scientific">Sporomusa acidovorans (strain ATCC 49682 / DSM 3132 / Mol)</name>
    <dbReference type="NCBI Taxonomy" id="1123286"/>
    <lineage>
        <taxon>Bacteria</taxon>
        <taxon>Bacillati</taxon>
        <taxon>Bacillota</taxon>
        <taxon>Negativicutes</taxon>
        <taxon>Selenomonadales</taxon>
        <taxon>Sporomusaceae</taxon>
        <taxon>Sporomusa</taxon>
    </lineage>
</organism>
<reference evidence="1" key="1">
    <citation type="submission" date="2024-05" db="EMBL/GenBank/DDBJ databases">
        <title>Isolation and characterization of Sporomusa carbonis sp. nov., a carboxydotrophic hydrogenogen in the genus of Sporomusa isolated from a charcoal burning pile.</title>
        <authorList>
            <person name="Boeer T."/>
            <person name="Rosenbaum F."/>
            <person name="Eysell L."/>
            <person name="Mueller V."/>
            <person name="Daniel R."/>
            <person name="Poehlein A."/>
        </authorList>
    </citation>
    <scope>NUCLEOTIDE SEQUENCE [LARGE SCALE GENOMIC DNA]</scope>
    <source>
        <strain evidence="1">DSM 3132</strain>
    </source>
</reference>
<dbReference type="Pfam" id="PF05673">
    <property type="entry name" value="DUF815"/>
    <property type="match status" value="1"/>
</dbReference>
<name>A0ABZ3J163_SPOA4</name>
<evidence type="ECO:0000313" key="1">
    <source>
        <dbReference type="EMBL" id="XFO71804.1"/>
    </source>
</evidence>
<dbReference type="Proteomes" id="UP000216052">
    <property type="component" value="Chromosome"/>
</dbReference>
<protein>
    <recommendedName>
        <fullName evidence="3">Replication factor C large subunit</fullName>
    </recommendedName>
</protein>
<dbReference type="SUPFAM" id="SSF52540">
    <property type="entry name" value="P-loop containing nucleoside triphosphate hydrolases"/>
    <property type="match status" value="1"/>
</dbReference>
<dbReference type="CDD" id="cd00009">
    <property type="entry name" value="AAA"/>
    <property type="match status" value="1"/>
</dbReference>
<evidence type="ECO:0008006" key="3">
    <source>
        <dbReference type="Google" id="ProtNLM"/>
    </source>
</evidence>
<sequence length="420" mass="47454">MPESCFDLSKLLLYRNLLQDDLITRLQSLEKAEDQYELASRLIVWAEKAGITGSIAENYVLYQIGCDENVYSSTNEKNGGQPGHSLLRAAIHDIAILKTLLNSGLSQRFCDELKPMLLDYQPARGPKSNSAGRFYNLEVLRDLFFDVTQKHTPEEIALALGRYYDHYGCGNLTGYAAFTWDAGRRQISGIEHSDPVQLQDIIGYEYQKAELVRNTEAFIQGKPANNVLLVGARGTGKSSSVKAIVNAYYDQGLRLMEIAKTDFKHIPEIMAALREYGKKFILFMDDLSFEEFEAEYKILKSLIDGGMAVCPDNVLIYATSNRRNLIKETWEERSGNELHRQDTLNEKVSLADRFGITLFYTLPNQEEYFHIIADIARKSNISLSPAELKEAALRWEMSHSGRSGRSAKQLVDYLAGKMAN</sequence>
<dbReference type="PANTHER" id="PTHR42935">
    <property type="entry name" value="SLR0930 PROTEIN"/>
    <property type="match status" value="1"/>
</dbReference>
<proteinExistence type="predicted"/>
<dbReference type="PANTHER" id="PTHR42935:SF1">
    <property type="entry name" value="SLR0930 PROTEIN"/>
    <property type="match status" value="1"/>
</dbReference>
<gene>
    <name evidence="1" type="ORF">SPACI_018410</name>
</gene>
<keyword evidence="2" id="KW-1185">Reference proteome</keyword>
<dbReference type="Gene3D" id="3.40.50.300">
    <property type="entry name" value="P-loop containing nucleotide triphosphate hydrolases"/>
    <property type="match status" value="1"/>
</dbReference>
<dbReference type="InterPro" id="IPR027417">
    <property type="entry name" value="P-loop_NTPase"/>
</dbReference>
<evidence type="ECO:0000313" key="2">
    <source>
        <dbReference type="Proteomes" id="UP000216052"/>
    </source>
</evidence>
<dbReference type="EMBL" id="CP155571">
    <property type="protein sequence ID" value="XFO71804.1"/>
    <property type="molecule type" value="Genomic_DNA"/>
</dbReference>
<dbReference type="RefSeq" id="WP_093794476.1">
    <property type="nucleotide sequence ID" value="NZ_CP155571.1"/>
</dbReference>
<accession>A0ABZ3J163</accession>
<dbReference type="InterPro" id="IPR008533">
    <property type="entry name" value="DUF815"/>
</dbReference>